<organism evidence="8 10">
    <name type="scientific">Acipenser oxyrinchus oxyrinchus</name>
    <dbReference type="NCBI Taxonomy" id="40147"/>
    <lineage>
        <taxon>Eukaryota</taxon>
        <taxon>Metazoa</taxon>
        <taxon>Chordata</taxon>
        <taxon>Craniata</taxon>
        <taxon>Vertebrata</taxon>
        <taxon>Euteleostomi</taxon>
        <taxon>Actinopterygii</taxon>
        <taxon>Chondrostei</taxon>
        <taxon>Acipenseriformes</taxon>
        <taxon>Acipenseridae</taxon>
        <taxon>Acipenser</taxon>
    </lineage>
</organism>
<dbReference type="SUPFAM" id="SSF55550">
    <property type="entry name" value="SH2 domain"/>
    <property type="match status" value="1"/>
</dbReference>
<evidence type="ECO:0000259" key="7">
    <source>
        <dbReference type="PROSITE" id="PS50001"/>
    </source>
</evidence>
<evidence type="ECO:0000256" key="2">
    <source>
        <dbReference type="ARBA" id="ARBA00022859"/>
    </source>
</evidence>
<dbReference type="Proteomes" id="UP001230051">
    <property type="component" value="Unassembled WGS sequence"/>
</dbReference>
<keyword evidence="2" id="KW-0391">Immunity</keyword>
<dbReference type="Gene3D" id="3.30.505.10">
    <property type="entry name" value="SH2 domain"/>
    <property type="match status" value="1"/>
</dbReference>
<evidence type="ECO:0000256" key="1">
    <source>
        <dbReference type="ARBA" id="ARBA00022588"/>
    </source>
</evidence>
<dbReference type="GO" id="GO:0050776">
    <property type="term" value="P:regulation of immune response"/>
    <property type="evidence" value="ECO:0007669"/>
    <property type="project" value="TreeGrafter"/>
</dbReference>
<dbReference type="PANTHER" id="PTHR46051">
    <property type="entry name" value="SH2 DOMAIN-CONTAINING PROTEIN"/>
    <property type="match status" value="1"/>
</dbReference>
<dbReference type="AlphaFoldDB" id="A0AAD8G4B6"/>
<evidence type="ECO:0000313" key="9">
    <source>
        <dbReference type="EMBL" id="KAK1169366.1"/>
    </source>
</evidence>
<reference evidence="8" key="1">
    <citation type="submission" date="2022-02" db="EMBL/GenBank/DDBJ databases">
        <title>Atlantic sturgeon de novo genome assembly.</title>
        <authorList>
            <person name="Stock M."/>
            <person name="Klopp C."/>
            <person name="Guiguen Y."/>
            <person name="Cabau C."/>
            <person name="Parinello H."/>
            <person name="Santidrian Yebra-Pimentel E."/>
            <person name="Kuhl H."/>
            <person name="Dirks R.P."/>
            <person name="Guessner J."/>
            <person name="Wuertz S."/>
            <person name="Du K."/>
            <person name="Schartl M."/>
        </authorList>
    </citation>
    <scope>NUCLEOTIDE SEQUENCE</scope>
    <source>
        <strain evidence="8">STURGEONOMICS-FGT-2020</strain>
        <tissue evidence="8">Whole blood</tissue>
    </source>
</reference>
<protein>
    <submittedName>
        <fullName evidence="8">SH2 domain-containing protein 1B-like</fullName>
    </submittedName>
</protein>
<keyword evidence="1" id="KW-0399">Innate immunity</keyword>
<dbReference type="GO" id="GO:0009966">
    <property type="term" value="P:regulation of signal transduction"/>
    <property type="evidence" value="ECO:0007669"/>
    <property type="project" value="TreeGrafter"/>
</dbReference>
<feature type="compositionally biased region" description="Basic and acidic residues" evidence="6">
    <location>
        <begin position="141"/>
        <end position="153"/>
    </location>
</feature>
<dbReference type="InterPro" id="IPR000980">
    <property type="entry name" value="SH2"/>
</dbReference>
<dbReference type="PANTHER" id="PTHR46051:SF1">
    <property type="entry name" value="INOSITOL POLYPHOSPHATE-RELATED PHOSPHATASE DOMAIN-CONTAINING PROTEIN"/>
    <property type="match status" value="1"/>
</dbReference>
<dbReference type="PROSITE" id="PS50001">
    <property type="entry name" value="SH2"/>
    <property type="match status" value="1"/>
</dbReference>
<evidence type="ECO:0000313" key="8">
    <source>
        <dbReference type="EMBL" id="KAK1168300.1"/>
    </source>
</evidence>
<comment type="caution">
    <text evidence="8">The sequence shown here is derived from an EMBL/GenBank/DDBJ whole genome shotgun (WGS) entry which is preliminary data.</text>
</comment>
<accession>A0AAD8G4B6</accession>
<dbReference type="EMBL" id="JAGXEW010000009">
    <property type="protein sequence ID" value="KAK1168300.1"/>
    <property type="molecule type" value="Genomic_DNA"/>
</dbReference>
<evidence type="ECO:0000256" key="6">
    <source>
        <dbReference type="SAM" id="MobiDB-lite"/>
    </source>
</evidence>
<evidence type="ECO:0000256" key="4">
    <source>
        <dbReference type="ARBA" id="ARBA00023130"/>
    </source>
</evidence>
<evidence type="ECO:0000313" key="10">
    <source>
        <dbReference type="Proteomes" id="UP001230051"/>
    </source>
</evidence>
<keyword evidence="10" id="KW-1185">Reference proteome</keyword>
<name>A0AAD8G4B6_ACIOX</name>
<dbReference type="EMBL" id="JAGXEW010000007">
    <property type="protein sequence ID" value="KAK1169366.1"/>
    <property type="molecule type" value="Genomic_DNA"/>
</dbReference>
<dbReference type="PRINTS" id="PR00401">
    <property type="entry name" value="SH2DOMAIN"/>
</dbReference>
<dbReference type="GO" id="GO:0002250">
    <property type="term" value="P:adaptive immune response"/>
    <property type="evidence" value="ECO:0007669"/>
    <property type="project" value="UniProtKB-KW"/>
</dbReference>
<feature type="domain" description="SH2" evidence="7">
    <location>
        <begin position="5"/>
        <end position="101"/>
    </location>
</feature>
<evidence type="ECO:0000256" key="5">
    <source>
        <dbReference type="PROSITE-ProRule" id="PRU00191"/>
    </source>
</evidence>
<sequence>MDSPVYHGNIDKKTCEELMLKKGKDGSYLLRDSETIAGAFCLCVYLKKVVYTYRILMDHRGYYTLQTAGGVEEKFFPNLKDLIGNYKRQGQGLATPLRHPVKKTEPAGVYQNVRKEKTDYRAGISMSCWSKPAGNRRERRREKQEAASTRDDADVYEEIQDEDYVVVLPS</sequence>
<evidence type="ECO:0000256" key="3">
    <source>
        <dbReference type="ARBA" id="ARBA00022999"/>
    </source>
</evidence>
<keyword evidence="3 5" id="KW-0727">SH2 domain</keyword>
<feature type="region of interest" description="Disordered" evidence="6">
    <location>
        <begin position="131"/>
        <end position="154"/>
    </location>
</feature>
<keyword evidence="4" id="KW-1064">Adaptive immunity</keyword>
<dbReference type="Pfam" id="PF00017">
    <property type="entry name" value="SH2"/>
    <property type="match status" value="1"/>
</dbReference>
<dbReference type="GO" id="GO:0045087">
    <property type="term" value="P:innate immune response"/>
    <property type="evidence" value="ECO:0007669"/>
    <property type="project" value="UniProtKB-KW"/>
</dbReference>
<dbReference type="SMART" id="SM00252">
    <property type="entry name" value="SH2"/>
    <property type="match status" value="1"/>
</dbReference>
<gene>
    <name evidence="8" type="primary">SH2D1B</name>
    <name evidence="8" type="ORF">AOXY_G11205</name>
    <name evidence="9" type="ORF">AOXY_G8139</name>
</gene>
<dbReference type="InterPro" id="IPR036860">
    <property type="entry name" value="SH2_dom_sf"/>
</dbReference>
<proteinExistence type="predicted"/>